<keyword evidence="6" id="KW-1185">Reference proteome</keyword>
<reference evidence="5" key="1">
    <citation type="journal article" date="2023" name="IScience">
        <title>Live-bearing cockroach genome reveals convergent evolutionary mechanisms linked to viviparity in insects and beyond.</title>
        <authorList>
            <person name="Fouks B."/>
            <person name="Harrison M.C."/>
            <person name="Mikhailova A.A."/>
            <person name="Marchal E."/>
            <person name="English S."/>
            <person name="Carruthers M."/>
            <person name="Jennings E.C."/>
            <person name="Chiamaka E.L."/>
            <person name="Frigard R.A."/>
            <person name="Pippel M."/>
            <person name="Attardo G.M."/>
            <person name="Benoit J.B."/>
            <person name="Bornberg-Bauer E."/>
            <person name="Tobe S.S."/>
        </authorList>
    </citation>
    <scope>NUCLEOTIDE SEQUENCE</scope>
    <source>
        <strain evidence="5">Stay&amp;Tobe</strain>
    </source>
</reference>
<dbReference type="SMART" id="SM00195">
    <property type="entry name" value="DSPc"/>
    <property type="match status" value="1"/>
</dbReference>
<dbReference type="EMBL" id="JASPKZ010009821">
    <property type="protein sequence ID" value="KAJ9575752.1"/>
    <property type="molecule type" value="Genomic_DNA"/>
</dbReference>
<dbReference type="InterPro" id="IPR029021">
    <property type="entry name" value="Prot-tyrosine_phosphatase-like"/>
</dbReference>
<dbReference type="PROSITE" id="PS00383">
    <property type="entry name" value="TYR_PHOSPHATASE_1"/>
    <property type="match status" value="1"/>
</dbReference>
<dbReference type="Proteomes" id="UP001233999">
    <property type="component" value="Unassembled WGS sequence"/>
</dbReference>
<name>A0AAD7Z8N9_DIPPU</name>
<dbReference type="InterPro" id="IPR016130">
    <property type="entry name" value="Tyr_Pase_AS"/>
</dbReference>
<evidence type="ECO:0000259" key="3">
    <source>
        <dbReference type="PROSITE" id="PS50054"/>
    </source>
</evidence>
<evidence type="ECO:0000256" key="1">
    <source>
        <dbReference type="ARBA" id="ARBA00022801"/>
    </source>
</evidence>
<proteinExistence type="predicted"/>
<evidence type="ECO:0000313" key="6">
    <source>
        <dbReference type="Proteomes" id="UP001233999"/>
    </source>
</evidence>
<dbReference type="PROSITE" id="PS50054">
    <property type="entry name" value="TYR_PHOSPHATASE_DUAL"/>
    <property type="match status" value="1"/>
</dbReference>
<evidence type="ECO:0000259" key="4">
    <source>
        <dbReference type="PROSITE" id="PS50056"/>
    </source>
</evidence>
<sequence>MSFLANLQSHKSKLKHCKTIVTTPNGQKYEEMVLPDGNTVSSKIIDSNSPGFVVDMKPDLKIAEIEPGLLLGSQDVVYDCDLMHSHHITHVLSLGIKPIVLDVNIVYKCVDLLDVPESNLLDCLDECFYFIDNALNSGGRVYVHCNAGVSRSPSVVIAYLMKTKTVSYEQAFLQVKQKRHVINPNPGFIQQLKTMKI</sequence>
<keyword evidence="1" id="KW-0378">Hydrolase</keyword>
<evidence type="ECO:0000313" key="5">
    <source>
        <dbReference type="EMBL" id="KAJ9575752.1"/>
    </source>
</evidence>
<dbReference type="Gene3D" id="3.90.190.10">
    <property type="entry name" value="Protein tyrosine phosphatase superfamily"/>
    <property type="match status" value="1"/>
</dbReference>
<feature type="domain" description="Tyrosine specific protein phosphatases" evidence="4">
    <location>
        <begin position="118"/>
        <end position="179"/>
    </location>
</feature>
<dbReference type="CDD" id="cd14498">
    <property type="entry name" value="DSP"/>
    <property type="match status" value="1"/>
</dbReference>
<reference evidence="5" key="2">
    <citation type="submission" date="2023-05" db="EMBL/GenBank/DDBJ databases">
        <authorList>
            <person name="Fouks B."/>
        </authorList>
    </citation>
    <scope>NUCLEOTIDE SEQUENCE</scope>
    <source>
        <strain evidence="5">Stay&amp;Tobe</strain>
        <tissue evidence="5">Testes</tissue>
    </source>
</reference>
<dbReference type="PROSITE" id="PS50056">
    <property type="entry name" value="TYR_PHOSPHATASE_2"/>
    <property type="match status" value="1"/>
</dbReference>
<evidence type="ECO:0008006" key="7">
    <source>
        <dbReference type="Google" id="ProtNLM"/>
    </source>
</evidence>
<dbReference type="InterPro" id="IPR000387">
    <property type="entry name" value="Tyr_Pase_dom"/>
</dbReference>
<dbReference type="AlphaFoldDB" id="A0AAD7Z8N9"/>
<dbReference type="Pfam" id="PF00782">
    <property type="entry name" value="DSPc"/>
    <property type="match status" value="1"/>
</dbReference>
<keyword evidence="2" id="KW-0904">Protein phosphatase</keyword>
<dbReference type="InterPro" id="IPR020422">
    <property type="entry name" value="TYR_PHOSPHATASE_DUAL_dom"/>
</dbReference>
<organism evidence="5 6">
    <name type="scientific">Diploptera punctata</name>
    <name type="common">Pacific beetle cockroach</name>
    <dbReference type="NCBI Taxonomy" id="6984"/>
    <lineage>
        <taxon>Eukaryota</taxon>
        <taxon>Metazoa</taxon>
        <taxon>Ecdysozoa</taxon>
        <taxon>Arthropoda</taxon>
        <taxon>Hexapoda</taxon>
        <taxon>Insecta</taxon>
        <taxon>Pterygota</taxon>
        <taxon>Neoptera</taxon>
        <taxon>Polyneoptera</taxon>
        <taxon>Dictyoptera</taxon>
        <taxon>Blattodea</taxon>
        <taxon>Blaberoidea</taxon>
        <taxon>Blaberidae</taxon>
        <taxon>Diplopterinae</taxon>
        <taxon>Diploptera</taxon>
    </lineage>
</organism>
<dbReference type="GO" id="GO:0008579">
    <property type="term" value="F:JUN kinase phosphatase activity"/>
    <property type="evidence" value="ECO:0007669"/>
    <property type="project" value="TreeGrafter"/>
</dbReference>
<feature type="domain" description="Tyrosine-protein phosphatase" evidence="3">
    <location>
        <begin position="61"/>
        <end position="197"/>
    </location>
</feature>
<dbReference type="GO" id="GO:0005737">
    <property type="term" value="C:cytoplasm"/>
    <property type="evidence" value="ECO:0007669"/>
    <property type="project" value="TreeGrafter"/>
</dbReference>
<protein>
    <recommendedName>
        <fullName evidence="7">Dual specificity protein phosphatase 19</fullName>
    </recommendedName>
</protein>
<dbReference type="SUPFAM" id="SSF52799">
    <property type="entry name" value="(Phosphotyrosine protein) phosphatases II"/>
    <property type="match status" value="1"/>
</dbReference>
<comment type="caution">
    <text evidence="5">The sequence shown here is derived from an EMBL/GenBank/DDBJ whole genome shotgun (WGS) entry which is preliminary data.</text>
</comment>
<dbReference type="PANTHER" id="PTHR46377:SF1">
    <property type="entry name" value="DUAL SPECIFICITY PROTEIN PHOSPHATASE 19"/>
    <property type="match status" value="1"/>
</dbReference>
<accession>A0AAD7Z8N9</accession>
<dbReference type="InterPro" id="IPR000340">
    <property type="entry name" value="Dual-sp_phosphatase_cat-dom"/>
</dbReference>
<evidence type="ECO:0000256" key="2">
    <source>
        <dbReference type="ARBA" id="ARBA00022912"/>
    </source>
</evidence>
<dbReference type="PANTHER" id="PTHR46377">
    <property type="entry name" value="DUAL SPECIFICITY PROTEIN PHOSPHATASE 19"/>
    <property type="match status" value="1"/>
</dbReference>
<gene>
    <name evidence="5" type="ORF">L9F63_007398</name>
</gene>